<dbReference type="Gene3D" id="3.40.50.150">
    <property type="entry name" value="Vaccinia Virus protein VP39"/>
    <property type="match status" value="1"/>
</dbReference>
<keyword evidence="4" id="KW-1185">Reference proteome</keyword>
<dbReference type="Gene3D" id="6.20.50.110">
    <property type="entry name" value="Methyltransferase, zinc-binding domain"/>
    <property type="match status" value="1"/>
</dbReference>
<feature type="domain" description="Methyltransferase putative zinc binding" evidence="1">
    <location>
        <begin position="8"/>
        <end position="71"/>
    </location>
</feature>
<sequence>MYRQISECRICKNTQLVEVLDLGVQTLTGVFPRTRAQEVTAGPLKLVKCTGDDAVCGLLQLQHTYDLGELYGDNYGYRSGLNSSMVAHLHGKVRRILERVTLSDDALVIDIGANDSTTLQAYPTRGCTLVGVDPTGAKFRKFYPSHIQLIPDFFSAATIRQHFGERKAAVVTSFSMFYDLEEPMTFMKEIAEVLDDDGVWVLEQSYMPTMLARNSYDTVCHEHLEYYALKQIKWMTDRLDLKIIDVEFNDINGGSFSLMVAKQGSRHAESPQVAAILDEEVRTGLNTLQPFHDFAKSVAASRTTLRAFLDEAKRFGKTVCALGASTKGNVLLQYCKITEADIARVGEVNPDKYEAFTPGSLLPIVSEQDVLAMQPDYLLILPWHFRGFFVEHPRYFGHNLIFPLPQLELVRTTAPSDTSQPARAASEEARV</sequence>
<dbReference type="Pfam" id="PF13489">
    <property type="entry name" value="Methyltransf_23"/>
    <property type="match status" value="1"/>
</dbReference>
<keyword evidence="3" id="KW-0808">Transferase</keyword>
<proteinExistence type="predicted"/>
<dbReference type="Gene3D" id="3.40.50.720">
    <property type="entry name" value="NAD(P)-binding Rossmann-like Domain"/>
    <property type="match status" value="1"/>
</dbReference>
<reference evidence="4" key="1">
    <citation type="journal article" date="2019" name="Int. J. Syst. Evol. Microbiol.">
        <title>The Global Catalogue of Microorganisms (GCM) 10K type strain sequencing project: providing services to taxonomists for standard genome sequencing and annotation.</title>
        <authorList>
            <consortium name="The Broad Institute Genomics Platform"/>
            <consortium name="The Broad Institute Genome Sequencing Center for Infectious Disease"/>
            <person name="Wu L."/>
            <person name="Ma J."/>
        </authorList>
    </citation>
    <scope>NUCLEOTIDE SEQUENCE [LARGE SCALE GENOMIC DNA]</scope>
    <source>
        <strain evidence="4">CGMCC 1.10759</strain>
    </source>
</reference>
<dbReference type="InterPro" id="IPR038576">
    <property type="entry name" value="Methyltransf_Zn-bd_dom_put_sf"/>
</dbReference>
<dbReference type="Pfam" id="PF08421">
    <property type="entry name" value="Methyltransf_13"/>
    <property type="match status" value="1"/>
</dbReference>
<dbReference type="Gene3D" id="6.10.250.3100">
    <property type="match status" value="1"/>
</dbReference>
<dbReference type="Proteomes" id="UP001595904">
    <property type="component" value="Unassembled WGS sequence"/>
</dbReference>
<dbReference type="GO" id="GO:0008168">
    <property type="term" value="F:methyltransferase activity"/>
    <property type="evidence" value="ECO:0007669"/>
    <property type="project" value="UniProtKB-KW"/>
</dbReference>
<dbReference type="InterPro" id="IPR013630">
    <property type="entry name" value="Methyltransf_Zn-bd_dom_put"/>
</dbReference>
<dbReference type="EC" id="2.1.1.-" evidence="3"/>
<dbReference type="GO" id="GO:0032259">
    <property type="term" value="P:methylation"/>
    <property type="evidence" value="ECO:0007669"/>
    <property type="project" value="UniProtKB-KW"/>
</dbReference>
<keyword evidence="3" id="KW-0489">Methyltransferase</keyword>
<dbReference type="RefSeq" id="WP_380603560.1">
    <property type="nucleotide sequence ID" value="NZ_JBHSDU010000015.1"/>
</dbReference>
<evidence type="ECO:0000313" key="4">
    <source>
        <dbReference type="Proteomes" id="UP001595904"/>
    </source>
</evidence>
<dbReference type="Pfam" id="PF08484">
    <property type="entry name" value="Methyltransf_14"/>
    <property type="match status" value="1"/>
</dbReference>
<comment type="caution">
    <text evidence="3">The sequence shown here is derived from an EMBL/GenBank/DDBJ whole genome shotgun (WGS) entry which is preliminary data.</text>
</comment>
<organism evidence="3 4">
    <name type="scientific">Steroidobacter flavus</name>
    <dbReference type="NCBI Taxonomy" id="1842136"/>
    <lineage>
        <taxon>Bacteria</taxon>
        <taxon>Pseudomonadati</taxon>
        <taxon>Pseudomonadota</taxon>
        <taxon>Gammaproteobacteria</taxon>
        <taxon>Steroidobacterales</taxon>
        <taxon>Steroidobacteraceae</taxon>
        <taxon>Steroidobacter</taxon>
    </lineage>
</organism>
<name>A0ABV8T092_9GAMM</name>
<evidence type="ECO:0000259" key="2">
    <source>
        <dbReference type="Pfam" id="PF08484"/>
    </source>
</evidence>
<accession>A0ABV8T092</accession>
<dbReference type="InterPro" id="IPR013691">
    <property type="entry name" value="MeTrfase_14"/>
</dbReference>
<dbReference type="InterPro" id="IPR029063">
    <property type="entry name" value="SAM-dependent_MTases_sf"/>
</dbReference>
<dbReference type="EMBL" id="JBHSDU010000015">
    <property type="protein sequence ID" value="MFC4313336.1"/>
    <property type="molecule type" value="Genomic_DNA"/>
</dbReference>
<protein>
    <submittedName>
        <fullName evidence="3">Class I SAM-dependent methyltransferase</fullName>
        <ecNumber evidence="3">2.1.1.-</ecNumber>
    </submittedName>
</protein>
<gene>
    <name evidence="3" type="ORF">ACFPN2_29925</name>
</gene>
<evidence type="ECO:0000259" key="1">
    <source>
        <dbReference type="Pfam" id="PF08421"/>
    </source>
</evidence>
<feature type="domain" description="C-methyltransferase" evidence="2">
    <location>
        <begin position="251"/>
        <end position="405"/>
    </location>
</feature>
<dbReference type="SUPFAM" id="SSF53335">
    <property type="entry name" value="S-adenosyl-L-methionine-dependent methyltransferases"/>
    <property type="match status" value="1"/>
</dbReference>
<evidence type="ECO:0000313" key="3">
    <source>
        <dbReference type="EMBL" id="MFC4313336.1"/>
    </source>
</evidence>